<evidence type="ECO:0000256" key="3">
    <source>
        <dbReference type="ARBA" id="ARBA00022475"/>
    </source>
</evidence>
<reference evidence="11" key="1">
    <citation type="submission" date="2016-08" db="EMBL/GenBank/DDBJ databases">
        <authorList>
            <person name="Varghese N."/>
            <person name="Submissions Spin"/>
        </authorList>
    </citation>
    <scope>NUCLEOTIDE SEQUENCE [LARGE SCALE GENOMIC DNA]</scope>
    <source>
        <strain evidence="11">R-53248</strain>
    </source>
</reference>
<evidence type="ECO:0000256" key="2">
    <source>
        <dbReference type="ARBA" id="ARBA00022448"/>
    </source>
</evidence>
<feature type="transmembrane region" description="Helical" evidence="9">
    <location>
        <begin position="134"/>
        <end position="155"/>
    </location>
</feature>
<dbReference type="GO" id="GO:0015649">
    <property type="term" value="F:2-keto-3-deoxygluconate:proton symporter activity"/>
    <property type="evidence" value="ECO:0007669"/>
    <property type="project" value="InterPro"/>
</dbReference>
<keyword evidence="7 9" id="KW-1133">Transmembrane helix</keyword>
<feature type="transmembrane region" description="Helical" evidence="9">
    <location>
        <begin position="161"/>
        <end position="182"/>
    </location>
</feature>
<dbReference type="GO" id="GO:0016020">
    <property type="term" value="C:membrane"/>
    <property type="evidence" value="ECO:0007669"/>
    <property type="project" value="InterPro"/>
</dbReference>
<feature type="transmembrane region" description="Helical" evidence="9">
    <location>
        <begin position="41"/>
        <end position="59"/>
    </location>
</feature>
<proteinExistence type="inferred from homology"/>
<feature type="transmembrane region" description="Helical" evidence="9">
    <location>
        <begin position="71"/>
        <end position="90"/>
    </location>
</feature>
<dbReference type="Pfam" id="PF03812">
    <property type="entry name" value="KdgT"/>
    <property type="match status" value="1"/>
</dbReference>
<evidence type="ECO:0000256" key="1">
    <source>
        <dbReference type="ARBA" id="ARBA00006430"/>
    </source>
</evidence>
<keyword evidence="3" id="KW-1003">Cell membrane</keyword>
<dbReference type="OrthoDB" id="3185611at2"/>
<dbReference type="Proteomes" id="UP000199670">
    <property type="component" value="Unassembled WGS sequence"/>
</dbReference>
<evidence type="ECO:0000256" key="7">
    <source>
        <dbReference type="ARBA" id="ARBA00022989"/>
    </source>
</evidence>
<dbReference type="EMBL" id="FMAQ01000021">
    <property type="protein sequence ID" value="SCC33611.1"/>
    <property type="molecule type" value="Genomic_DNA"/>
</dbReference>
<evidence type="ECO:0000256" key="8">
    <source>
        <dbReference type="ARBA" id="ARBA00023136"/>
    </source>
</evidence>
<feature type="transmembrane region" description="Helical" evidence="9">
    <location>
        <begin position="283"/>
        <end position="304"/>
    </location>
</feature>
<organism evidence="10 11">
    <name type="scientific">Gilliamella bombicola</name>
    <dbReference type="NCBI Taxonomy" id="1798182"/>
    <lineage>
        <taxon>Bacteria</taxon>
        <taxon>Pseudomonadati</taxon>
        <taxon>Pseudomonadota</taxon>
        <taxon>Gammaproteobacteria</taxon>
        <taxon>Orbales</taxon>
        <taxon>Orbaceae</taxon>
        <taxon>Gilliamella</taxon>
    </lineage>
</organism>
<evidence type="ECO:0000256" key="6">
    <source>
        <dbReference type="ARBA" id="ARBA00022847"/>
    </source>
</evidence>
<protein>
    <submittedName>
        <fullName evidence="10">2-keto-3-deoxygluconate permease</fullName>
    </submittedName>
</protein>
<keyword evidence="2" id="KW-0813">Transport</keyword>
<evidence type="ECO:0000256" key="5">
    <source>
        <dbReference type="ARBA" id="ARBA00022692"/>
    </source>
</evidence>
<evidence type="ECO:0000313" key="11">
    <source>
        <dbReference type="Proteomes" id="UP000199670"/>
    </source>
</evidence>
<feature type="transmembrane region" description="Helical" evidence="9">
    <location>
        <begin position="189"/>
        <end position="209"/>
    </location>
</feature>
<feature type="transmembrane region" description="Helical" evidence="9">
    <location>
        <begin position="12"/>
        <end position="29"/>
    </location>
</feature>
<keyword evidence="5 9" id="KW-0812">Transmembrane</keyword>
<gene>
    <name evidence="10" type="ORF">GA0061081_1216</name>
</gene>
<dbReference type="RefSeq" id="WP_091350844.1">
    <property type="nucleotide sequence ID" value="NZ_FMAQ01000021.1"/>
</dbReference>
<keyword evidence="4" id="KW-0762">Sugar transport</keyword>
<feature type="transmembrane region" description="Helical" evidence="9">
    <location>
        <begin position="215"/>
        <end position="240"/>
    </location>
</feature>
<name>A0A1C4DQM7_9GAMM</name>
<keyword evidence="8 9" id="KW-0472">Membrane</keyword>
<feature type="transmembrane region" description="Helical" evidence="9">
    <location>
        <begin position="96"/>
        <end position="113"/>
    </location>
</feature>
<keyword evidence="6" id="KW-0769">Symport</keyword>
<keyword evidence="11" id="KW-1185">Reference proteome</keyword>
<dbReference type="InterPro" id="IPR004684">
    <property type="entry name" value="2keto-3dGluconate_permease"/>
</dbReference>
<evidence type="ECO:0000256" key="9">
    <source>
        <dbReference type="SAM" id="Phobius"/>
    </source>
</evidence>
<dbReference type="AlphaFoldDB" id="A0A1C4DQM7"/>
<evidence type="ECO:0000313" key="10">
    <source>
        <dbReference type="EMBL" id="SCC33611.1"/>
    </source>
</evidence>
<feature type="transmembrane region" description="Helical" evidence="9">
    <location>
        <begin position="252"/>
        <end position="271"/>
    </location>
</feature>
<evidence type="ECO:0000256" key="4">
    <source>
        <dbReference type="ARBA" id="ARBA00022597"/>
    </source>
</evidence>
<dbReference type="STRING" id="1798182.GA0061081_1216"/>
<accession>A0A1C4DQM7</accession>
<sequence length="326" mass="33487">MNILNTVKKIPGGLMVVPLVLGAITNTFAPQVFTIGGFTEALLKTGAPALLAAFLMCNGAQIQIRQAGLPVLKGIILLVVKVIIGALLGILVNHFWGIYGVLGITPLAIIASLTNKNGGLYAALAGEYGDSTDVGAVSIIALSDGPFFTMLAFGATGLAQISFTVLLAALIPILLGLVLGNLDDNIRKFLAPGTSILIPLFAFPLGAALNFNQLISAGVSGIILGISCVVITGFAGYFAFKLFRFKFPQVGAAVGATAGNAVATPAAVAAVDPTFAEIMPQATAQVAAAVIVTAVLCPILVSFLNKLENKKLKAKLEKDANKGETK</sequence>
<comment type="similarity">
    <text evidence="1">Belongs to the KdgT transporter family.</text>
</comment>